<feature type="binding site" evidence="10">
    <location>
        <position position="206"/>
    </location>
    <ligand>
        <name>ATP</name>
        <dbReference type="ChEBI" id="CHEBI:30616"/>
    </ligand>
</feature>
<evidence type="ECO:0000313" key="15">
    <source>
        <dbReference type="Proteomes" id="UP000822688"/>
    </source>
</evidence>
<dbReference type="PROSITE" id="PS51374">
    <property type="entry name" value="NDPK_LIKE"/>
    <property type="match status" value="2"/>
</dbReference>
<reference evidence="14" key="1">
    <citation type="submission" date="2020-06" db="EMBL/GenBank/DDBJ databases">
        <title>WGS assembly of Ceratodon purpureus strain R40.</title>
        <authorList>
            <person name="Carey S.B."/>
            <person name="Jenkins J."/>
            <person name="Shu S."/>
            <person name="Lovell J.T."/>
            <person name="Sreedasyam A."/>
            <person name="Maumus F."/>
            <person name="Tiley G.P."/>
            <person name="Fernandez-Pozo N."/>
            <person name="Barry K."/>
            <person name="Chen C."/>
            <person name="Wang M."/>
            <person name="Lipzen A."/>
            <person name="Daum C."/>
            <person name="Saski C.A."/>
            <person name="Payton A.C."/>
            <person name="Mcbreen J.C."/>
            <person name="Conrad R.E."/>
            <person name="Kollar L.M."/>
            <person name="Olsson S."/>
            <person name="Huttunen S."/>
            <person name="Landis J.B."/>
            <person name="Wickett N.J."/>
            <person name="Johnson M.G."/>
            <person name="Rensing S.A."/>
            <person name="Grimwood J."/>
            <person name="Schmutz J."/>
            <person name="Mcdaniel S.F."/>
        </authorList>
    </citation>
    <scope>NUCLEOTIDE SEQUENCE</scope>
    <source>
        <strain evidence="14">R40</strain>
    </source>
</reference>
<dbReference type="GO" id="GO:0006183">
    <property type="term" value="P:GTP biosynthetic process"/>
    <property type="evidence" value="ECO:0007669"/>
    <property type="project" value="InterPro"/>
</dbReference>
<sequence length="441" mass="49307">MDIKNDGARYAFVVRWSDPMTQIVWKYQFMYHTSDRSIEMYEMKNQKTFLKRVAYPALALEQLYIGSTILVYSRQLFIEDYGDDFTRKHLRGLQETTLAMIKPDAFQHTGQILECITANGLLIKNLRMCQLSVPQAEEFYKCHRGKPFFPCLTQLIASGPVVAMELVGENALCRWRMLLGPTSAEVARIKAPSSIRAQFGTDCTRNACHGSDSHESARLETCFFFIDRKLGMCARFRNCSVAIVKPHAVTAGSAGAIINRVMENFDVTAMELAQFTRATAMEFYEVYRGIVPDFLAMTFELGSGDFIAMEIADKQNPCMNPVNKFRDLCGPADPCIARSLRPHTIRAEFGINKVKNAIHCTDLEEDGELESQYIFMHEYALDGRAPPALVSKAPCTRKIESTDSSEYSSSGTCSGTTSGSSSCSSSQSDRGPPPPRFSCRA</sequence>
<feature type="region of interest" description="Disordered" evidence="12">
    <location>
        <begin position="399"/>
        <end position="441"/>
    </location>
</feature>
<dbReference type="AlphaFoldDB" id="A0A8T0IDX2"/>
<feature type="active site" description="Pros-phosphohistidine intermediate" evidence="8 10">
    <location>
        <position position="209"/>
    </location>
</feature>
<dbReference type="Proteomes" id="UP000822688">
    <property type="component" value="Chromosome 3"/>
</dbReference>
<dbReference type="Gene3D" id="2.30.29.170">
    <property type="match status" value="1"/>
</dbReference>
<dbReference type="PRINTS" id="PR01243">
    <property type="entry name" value="NUCDPKINASE"/>
</dbReference>
<comment type="caution">
    <text evidence="14">The sequence shown here is derived from an EMBL/GenBank/DDBJ whole genome shotgun (WGS) entry which is preliminary data.</text>
</comment>
<evidence type="ECO:0000256" key="2">
    <source>
        <dbReference type="ARBA" id="ARBA00000937"/>
    </source>
</evidence>
<dbReference type="GO" id="GO:0006228">
    <property type="term" value="P:UTP biosynthetic process"/>
    <property type="evidence" value="ECO:0007669"/>
    <property type="project" value="InterPro"/>
</dbReference>
<feature type="binding site" evidence="10">
    <location>
        <position position="176"/>
    </location>
    <ligand>
        <name>ATP</name>
        <dbReference type="ChEBI" id="CHEBI:30616"/>
    </ligand>
</feature>
<dbReference type="GO" id="GO:0006241">
    <property type="term" value="P:CTP biosynthetic process"/>
    <property type="evidence" value="ECO:0007669"/>
    <property type="project" value="InterPro"/>
</dbReference>
<dbReference type="SMART" id="SM00676">
    <property type="entry name" value="DM10"/>
    <property type="match status" value="1"/>
</dbReference>
<evidence type="ECO:0000256" key="10">
    <source>
        <dbReference type="PROSITE-ProRule" id="PRU00706"/>
    </source>
</evidence>
<proteinExistence type="inferred from homology"/>
<dbReference type="PANTHER" id="PTHR43109:SF2">
    <property type="entry name" value="NUCLEOSIDE DIPHOSPHATE KINASE 7"/>
    <property type="match status" value="1"/>
</dbReference>
<evidence type="ECO:0000256" key="12">
    <source>
        <dbReference type="SAM" id="MobiDB-lite"/>
    </source>
</evidence>
<evidence type="ECO:0000313" key="14">
    <source>
        <dbReference type="EMBL" id="KAG0581944.1"/>
    </source>
</evidence>
<evidence type="ECO:0000256" key="4">
    <source>
        <dbReference type="ARBA" id="ARBA00004245"/>
    </source>
</evidence>
<dbReference type="InterPro" id="IPR057579">
    <property type="entry name" value="DM10_NDK7"/>
</dbReference>
<comment type="similarity">
    <text evidence="10 11">Belongs to the NDK family.</text>
</comment>
<keyword evidence="9" id="KW-0547">Nucleotide-binding</keyword>
<gene>
    <name evidence="14" type="ORF">KC19_3G022100</name>
</gene>
<feature type="binding site" evidence="10">
    <location>
        <position position="182"/>
    </location>
    <ligand>
        <name>ATP</name>
        <dbReference type="ChEBI" id="CHEBI:30616"/>
    </ligand>
</feature>
<keyword evidence="6" id="KW-0206">Cytoskeleton</keyword>
<dbReference type="GO" id="GO:0004550">
    <property type="term" value="F:nucleoside diphosphate kinase activity"/>
    <property type="evidence" value="ECO:0007669"/>
    <property type="project" value="UniProtKB-EC"/>
</dbReference>
<dbReference type="SUPFAM" id="SSF54919">
    <property type="entry name" value="Nucleoside diphosphate kinase, NDK"/>
    <property type="match status" value="2"/>
</dbReference>
<feature type="compositionally biased region" description="Low complexity" evidence="12">
    <location>
        <begin position="402"/>
        <end position="428"/>
    </location>
</feature>
<evidence type="ECO:0000256" key="11">
    <source>
        <dbReference type="RuleBase" id="RU004011"/>
    </source>
</evidence>
<dbReference type="Pfam" id="PF00334">
    <property type="entry name" value="NDK"/>
    <property type="match status" value="2"/>
</dbReference>
<dbReference type="PANTHER" id="PTHR43109">
    <property type="entry name" value="NUCLEOSIDE DIPHOSPHATE KINASE 7"/>
    <property type="match status" value="1"/>
</dbReference>
<keyword evidence="7" id="KW-0966">Cell projection</keyword>
<evidence type="ECO:0000256" key="3">
    <source>
        <dbReference type="ARBA" id="ARBA00004138"/>
    </source>
</evidence>
<accession>A0A8T0IDX2</accession>
<name>A0A8T0IDX2_CERPU</name>
<evidence type="ECO:0000256" key="1">
    <source>
        <dbReference type="ARBA" id="ARBA00000082"/>
    </source>
</evidence>
<dbReference type="EMBL" id="CM026423">
    <property type="protein sequence ID" value="KAG0581944.1"/>
    <property type="molecule type" value="Genomic_DNA"/>
</dbReference>
<comment type="caution">
    <text evidence="10">Lacks conserved residue(s) required for the propagation of feature annotation.</text>
</comment>
<dbReference type="Pfam" id="PF25364">
    <property type="entry name" value="PH_NDK7_N"/>
    <property type="match status" value="1"/>
</dbReference>
<keyword evidence="15" id="KW-1185">Reference proteome</keyword>
<dbReference type="InterPro" id="IPR011410">
    <property type="entry name" value="NDPK7"/>
</dbReference>
<feature type="binding site" evidence="10">
    <location>
        <position position="148"/>
    </location>
    <ligand>
        <name>ATP</name>
        <dbReference type="ChEBI" id="CHEBI:30616"/>
    </ligand>
</feature>
<organism evidence="14 15">
    <name type="scientific">Ceratodon purpureus</name>
    <name type="common">Fire moss</name>
    <name type="synonym">Dicranum purpureum</name>
    <dbReference type="NCBI Taxonomy" id="3225"/>
    <lineage>
        <taxon>Eukaryota</taxon>
        <taxon>Viridiplantae</taxon>
        <taxon>Streptophyta</taxon>
        <taxon>Embryophyta</taxon>
        <taxon>Bryophyta</taxon>
        <taxon>Bryophytina</taxon>
        <taxon>Bryopsida</taxon>
        <taxon>Dicranidae</taxon>
        <taxon>Pseudoditrichales</taxon>
        <taxon>Ditrichaceae</taxon>
        <taxon>Ceratodon</taxon>
    </lineage>
</organism>
<dbReference type="Gene3D" id="3.30.70.141">
    <property type="entry name" value="Nucleoside diphosphate kinase-like domain"/>
    <property type="match status" value="2"/>
</dbReference>
<feature type="active site" description="Pros-phosphohistidine intermediate" evidence="10">
    <location>
        <position position="359"/>
    </location>
</feature>
<dbReference type="InterPro" id="IPR034907">
    <property type="entry name" value="NDK-like_dom"/>
</dbReference>
<feature type="binding site" evidence="10">
    <location>
        <position position="102"/>
    </location>
    <ligand>
        <name>ATP</name>
        <dbReference type="ChEBI" id="CHEBI:30616"/>
    </ligand>
</feature>
<dbReference type="InterPro" id="IPR036850">
    <property type="entry name" value="NDK-like_dom_sf"/>
</dbReference>
<dbReference type="CDD" id="cd04412">
    <property type="entry name" value="NDPk7B"/>
    <property type="match status" value="1"/>
</dbReference>
<dbReference type="InterPro" id="IPR006602">
    <property type="entry name" value="DM10_dom"/>
</dbReference>
<dbReference type="GO" id="GO:0005524">
    <property type="term" value="F:ATP binding"/>
    <property type="evidence" value="ECO:0007669"/>
    <property type="project" value="UniProtKB-KW"/>
</dbReference>
<comment type="catalytic activity">
    <reaction evidence="2">
        <text>a ribonucleoside 5'-diphosphate + ATP = a ribonucleoside 5'-triphosphate + ADP</text>
        <dbReference type="Rhea" id="RHEA:18113"/>
        <dbReference type="ChEBI" id="CHEBI:30616"/>
        <dbReference type="ChEBI" id="CHEBI:57930"/>
        <dbReference type="ChEBI" id="CHEBI:61557"/>
        <dbReference type="ChEBI" id="CHEBI:456216"/>
        <dbReference type="EC" id="2.7.4.6"/>
    </reaction>
</comment>
<feature type="compositionally biased region" description="Pro residues" evidence="12">
    <location>
        <begin position="431"/>
        <end position="441"/>
    </location>
</feature>
<comment type="catalytic activity">
    <reaction evidence="1">
        <text>a 2'-deoxyribonucleoside 5'-diphosphate + ATP = a 2'-deoxyribonucleoside 5'-triphosphate + ADP</text>
        <dbReference type="Rhea" id="RHEA:44640"/>
        <dbReference type="ChEBI" id="CHEBI:30616"/>
        <dbReference type="ChEBI" id="CHEBI:61560"/>
        <dbReference type="ChEBI" id="CHEBI:73316"/>
        <dbReference type="ChEBI" id="CHEBI:456216"/>
        <dbReference type="EC" id="2.7.4.6"/>
    </reaction>
</comment>
<dbReference type="EMBL" id="CM026423">
    <property type="protein sequence ID" value="KAG0581945.1"/>
    <property type="molecule type" value="Genomic_DNA"/>
</dbReference>
<feature type="domain" description="DM10" evidence="13">
    <location>
        <begin position="6"/>
        <end position="94"/>
    </location>
</feature>
<evidence type="ECO:0000256" key="6">
    <source>
        <dbReference type="ARBA" id="ARBA00023212"/>
    </source>
</evidence>
<evidence type="ECO:0000259" key="13">
    <source>
        <dbReference type="PROSITE" id="PS51336"/>
    </source>
</evidence>
<evidence type="ECO:0000256" key="7">
    <source>
        <dbReference type="ARBA" id="ARBA00023273"/>
    </source>
</evidence>
<keyword evidence="5" id="KW-0963">Cytoplasm</keyword>
<dbReference type="SMART" id="SM00562">
    <property type="entry name" value="NDK"/>
    <property type="match status" value="2"/>
</dbReference>
<protein>
    <recommendedName>
        <fullName evidence="13">DM10 domain-containing protein</fullName>
    </recommendedName>
</protein>
<dbReference type="PIRSF" id="PIRSF036503">
    <property type="entry name" value="NDK7"/>
    <property type="match status" value="1"/>
</dbReference>
<dbReference type="GO" id="GO:0005879">
    <property type="term" value="C:axonemal microtubule"/>
    <property type="evidence" value="ECO:0007669"/>
    <property type="project" value="TreeGrafter"/>
</dbReference>
<evidence type="ECO:0000256" key="8">
    <source>
        <dbReference type="PIRSR" id="PIRSR036503-50"/>
    </source>
</evidence>
<dbReference type="InterPro" id="IPR037993">
    <property type="entry name" value="NDPk7B"/>
</dbReference>
<dbReference type="InterPro" id="IPR001564">
    <property type="entry name" value="Nucleoside_diP_kinase"/>
</dbReference>
<evidence type="ECO:0000256" key="5">
    <source>
        <dbReference type="ARBA" id="ARBA00022490"/>
    </source>
</evidence>
<dbReference type="PROSITE" id="PS51336">
    <property type="entry name" value="DM10"/>
    <property type="match status" value="1"/>
</dbReference>
<keyword evidence="9" id="KW-0067">ATP-binding</keyword>
<comment type="subcellular location">
    <subcellularLocation>
        <location evidence="3">Cell projection</location>
        <location evidence="3">Cilium</location>
    </subcellularLocation>
    <subcellularLocation>
        <location evidence="4">Cytoplasm</location>
        <location evidence="4">Cytoskeleton</location>
    </subcellularLocation>
</comment>
<feature type="binding site" evidence="10">
    <location>
        <position position="196"/>
    </location>
    <ligand>
        <name>ATP</name>
        <dbReference type="ChEBI" id="CHEBI:30616"/>
    </ligand>
</feature>
<evidence type="ECO:0000256" key="9">
    <source>
        <dbReference type="PIRSR" id="PIRSR036503-51"/>
    </source>
</evidence>